<dbReference type="GO" id="GO:0016788">
    <property type="term" value="F:hydrolase activity, acting on ester bonds"/>
    <property type="evidence" value="ECO:0007669"/>
    <property type="project" value="TreeGrafter"/>
</dbReference>
<evidence type="ECO:0000259" key="1">
    <source>
        <dbReference type="Pfam" id="PF00149"/>
    </source>
</evidence>
<evidence type="ECO:0000313" key="3">
    <source>
        <dbReference type="Proteomes" id="UP000193719"/>
    </source>
</evidence>
<dbReference type="Pfam" id="PF00149">
    <property type="entry name" value="Metallophos"/>
    <property type="match status" value="1"/>
</dbReference>
<dbReference type="EMBL" id="MCFH01000062">
    <property type="protein sequence ID" value="ORX42620.1"/>
    <property type="molecule type" value="Genomic_DNA"/>
</dbReference>
<sequence length="383" mass="44130">MYILIFITIILVIGGGYLYLSRDIWLIQPYINSISYIYEGNNIISYNEETGIYTIVKNNDDFKILQLTDIHLGGGVISYDKDLKALEASYKLIQYTKPDLIVVTGDLTYPVGLSSFSFNNLTPVSRFAAFMRNTGVPWIFTYGNHDTECLAIGNEKDLNQLFKSLSWKTSRSLLYPYIQPEINGEPIWGRNNQLIEIRNKDYTLNQVLFLIDSNDYVGKGFSKYDYIHDDQVDWYKNEILRLNHMEGKPVSSLVFFHIPLQQYKTAYDLFINGSDEVKYFFGFNGEKSQNKICCSKYPSKLFDVAKELNSTKGFFCGHDHYNNMSLEYQGIRLTYGMSIDYLVEPGIARDTKQRGATLIISYKNSTIDIKQVPLISIKEKKSK</sequence>
<dbReference type="InterPro" id="IPR029052">
    <property type="entry name" value="Metallo-depent_PP-like"/>
</dbReference>
<reference evidence="2 3" key="1">
    <citation type="submission" date="2016-08" db="EMBL/GenBank/DDBJ databases">
        <title>Genomes of anaerobic fungi encode conserved fungal cellulosomes for biomass hydrolysis.</title>
        <authorList>
            <consortium name="DOE Joint Genome Institute"/>
            <person name="Haitjema C.H."/>
            <person name="Gilmore S.P."/>
            <person name="Henske J.K."/>
            <person name="Solomon K.V."/>
            <person name="De Groot R."/>
            <person name="Kuo A."/>
            <person name="Mondo S.J."/>
            <person name="Salamov A.A."/>
            <person name="Labutti K."/>
            <person name="Zhao Z."/>
            <person name="Chiniquy J."/>
            <person name="Barry K."/>
            <person name="Brewer H.M."/>
            <person name="Purvine S.O."/>
            <person name="Wright A.T."/>
            <person name="Boxma B."/>
            <person name="Van Alen T."/>
            <person name="Hackstein J.H."/>
            <person name="Baker S.E."/>
            <person name="Grigoriev I.V."/>
            <person name="O'Malley M.A."/>
        </authorList>
    </citation>
    <scope>NUCLEOTIDE SEQUENCE [LARGE SCALE GENOMIC DNA]</scope>
    <source>
        <strain evidence="3">finn</strain>
    </source>
</reference>
<dbReference type="STRING" id="1754191.A0A1Y1UWY6"/>
<dbReference type="SUPFAM" id="SSF56300">
    <property type="entry name" value="Metallo-dependent phosphatases"/>
    <property type="match status" value="1"/>
</dbReference>
<gene>
    <name evidence="2" type="ORF">BCR36DRAFT_587082</name>
</gene>
<dbReference type="PANTHER" id="PTHR32440">
    <property type="entry name" value="PHOSPHATASE DCR2-RELATED-RELATED"/>
    <property type="match status" value="1"/>
</dbReference>
<reference evidence="2 3" key="2">
    <citation type="submission" date="2016-08" db="EMBL/GenBank/DDBJ databases">
        <title>Pervasive Adenine N6-methylation of Active Genes in Fungi.</title>
        <authorList>
            <consortium name="DOE Joint Genome Institute"/>
            <person name="Mondo S.J."/>
            <person name="Dannebaum R.O."/>
            <person name="Kuo R.C."/>
            <person name="Labutti K."/>
            <person name="Haridas S."/>
            <person name="Kuo A."/>
            <person name="Salamov A."/>
            <person name="Ahrendt S.R."/>
            <person name="Lipzen A."/>
            <person name="Sullivan W."/>
            <person name="Andreopoulos W.B."/>
            <person name="Clum A."/>
            <person name="Lindquist E."/>
            <person name="Daum C."/>
            <person name="Ramamoorthy G.K."/>
            <person name="Gryganskyi A."/>
            <person name="Culley D."/>
            <person name="Magnuson J.K."/>
            <person name="James T.Y."/>
            <person name="O'Malley M.A."/>
            <person name="Stajich J.E."/>
            <person name="Spatafora J.W."/>
            <person name="Visel A."/>
            <person name="Grigoriev I.V."/>
        </authorList>
    </citation>
    <scope>NUCLEOTIDE SEQUENCE [LARGE SCALE GENOMIC DNA]</scope>
    <source>
        <strain evidence="3">finn</strain>
    </source>
</reference>
<dbReference type="OrthoDB" id="783096at2759"/>
<dbReference type="Gene3D" id="3.60.21.10">
    <property type="match status" value="1"/>
</dbReference>
<dbReference type="InterPro" id="IPR004843">
    <property type="entry name" value="Calcineurin-like_PHP"/>
</dbReference>
<evidence type="ECO:0000313" key="2">
    <source>
        <dbReference type="EMBL" id="ORX42620.1"/>
    </source>
</evidence>
<dbReference type="GO" id="GO:0005737">
    <property type="term" value="C:cytoplasm"/>
    <property type="evidence" value="ECO:0007669"/>
    <property type="project" value="TreeGrafter"/>
</dbReference>
<accession>A0A1Y1UWY6</accession>
<name>A0A1Y1UWY6_9FUNG</name>
<comment type="caution">
    <text evidence="2">The sequence shown here is derived from an EMBL/GenBank/DDBJ whole genome shotgun (WGS) entry which is preliminary data.</text>
</comment>
<proteinExistence type="predicted"/>
<keyword evidence="3" id="KW-1185">Reference proteome</keyword>
<feature type="domain" description="Calcineurin-like phosphoesterase" evidence="1">
    <location>
        <begin position="62"/>
        <end position="320"/>
    </location>
</feature>
<organism evidence="2 3">
    <name type="scientific">Piromyces finnis</name>
    <dbReference type="NCBI Taxonomy" id="1754191"/>
    <lineage>
        <taxon>Eukaryota</taxon>
        <taxon>Fungi</taxon>
        <taxon>Fungi incertae sedis</taxon>
        <taxon>Chytridiomycota</taxon>
        <taxon>Chytridiomycota incertae sedis</taxon>
        <taxon>Neocallimastigomycetes</taxon>
        <taxon>Neocallimastigales</taxon>
        <taxon>Neocallimastigaceae</taxon>
        <taxon>Piromyces</taxon>
    </lineage>
</organism>
<dbReference type="Proteomes" id="UP000193719">
    <property type="component" value="Unassembled WGS sequence"/>
</dbReference>
<protein>
    <submittedName>
        <fullName evidence="2">Metallo-dependent phosphatase</fullName>
    </submittedName>
</protein>
<dbReference type="AlphaFoldDB" id="A0A1Y1UWY6"/>